<proteinExistence type="inferred from homology"/>
<dbReference type="GO" id="GO:0043137">
    <property type="term" value="P:DNA replication, removal of RNA primer"/>
    <property type="evidence" value="ECO:0007669"/>
    <property type="project" value="TreeGrafter"/>
</dbReference>
<evidence type="ECO:0000256" key="1">
    <source>
        <dbReference type="ARBA" id="ARBA00000077"/>
    </source>
</evidence>
<keyword evidence="5" id="KW-0479">Metal-binding</keyword>
<name>A0A9P3FYG0_9APHY</name>
<dbReference type="Gene3D" id="3.30.420.10">
    <property type="entry name" value="Ribonuclease H-like superfamily/Ribonuclease H"/>
    <property type="match status" value="1"/>
</dbReference>
<dbReference type="InterPro" id="IPR012337">
    <property type="entry name" value="RNaseH-like_sf"/>
</dbReference>
<dbReference type="GO" id="GO:0004523">
    <property type="term" value="F:RNA-DNA hybrid ribonuclease activity"/>
    <property type="evidence" value="ECO:0007669"/>
    <property type="project" value="UniProtKB-EC"/>
</dbReference>
<keyword evidence="10" id="KW-1185">Reference proteome</keyword>
<accession>A0A9P3FYG0</accession>
<dbReference type="EMBL" id="BPQB01000001">
    <property type="protein sequence ID" value="GJE84812.1"/>
    <property type="molecule type" value="Genomic_DNA"/>
</dbReference>
<dbReference type="InterPro" id="IPR050092">
    <property type="entry name" value="RNase_H"/>
</dbReference>
<comment type="catalytic activity">
    <reaction evidence="1">
        <text>Endonucleolytic cleavage to 5'-phosphomonoester.</text>
        <dbReference type="EC" id="3.1.26.4"/>
    </reaction>
</comment>
<reference evidence="9 10" key="1">
    <citation type="submission" date="2021-08" db="EMBL/GenBank/DDBJ databases">
        <title>Draft Genome Sequence of Phanerochaete sordida strain YK-624.</title>
        <authorList>
            <person name="Mori T."/>
            <person name="Dohra H."/>
            <person name="Suzuki T."/>
            <person name="Kawagishi H."/>
            <person name="Hirai H."/>
        </authorList>
    </citation>
    <scope>NUCLEOTIDE SEQUENCE [LARGE SCALE GENOMIC DNA]</scope>
    <source>
        <strain evidence="9 10">YK-624</strain>
    </source>
</reference>
<keyword evidence="4" id="KW-0540">Nuclease</keyword>
<dbReference type="EC" id="3.1.26.4" evidence="3"/>
<evidence type="ECO:0000313" key="10">
    <source>
        <dbReference type="Proteomes" id="UP000703269"/>
    </source>
</evidence>
<protein>
    <recommendedName>
        <fullName evidence="3">ribonuclease H</fullName>
        <ecNumber evidence="3">3.1.26.4</ecNumber>
    </recommendedName>
</protein>
<dbReference type="PANTHER" id="PTHR10642">
    <property type="entry name" value="RIBONUCLEASE H1"/>
    <property type="match status" value="1"/>
</dbReference>
<evidence type="ECO:0000256" key="4">
    <source>
        <dbReference type="ARBA" id="ARBA00022722"/>
    </source>
</evidence>
<dbReference type="GO" id="GO:0003676">
    <property type="term" value="F:nucleic acid binding"/>
    <property type="evidence" value="ECO:0007669"/>
    <property type="project" value="InterPro"/>
</dbReference>
<dbReference type="AlphaFoldDB" id="A0A9P3FYG0"/>
<dbReference type="PROSITE" id="PS50879">
    <property type="entry name" value="RNASE_H_1"/>
    <property type="match status" value="1"/>
</dbReference>
<dbReference type="InterPro" id="IPR002156">
    <property type="entry name" value="RNaseH_domain"/>
</dbReference>
<comment type="similarity">
    <text evidence="2">Belongs to the RNase H family.</text>
</comment>
<evidence type="ECO:0000256" key="2">
    <source>
        <dbReference type="ARBA" id="ARBA00005300"/>
    </source>
</evidence>
<comment type="caution">
    <text evidence="9">The sequence shown here is derived from an EMBL/GenBank/DDBJ whole genome shotgun (WGS) entry which is preliminary data.</text>
</comment>
<gene>
    <name evidence="9" type="ORF">PsYK624_008880</name>
</gene>
<dbReference type="Pfam" id="PF00075">
    <property type="entry name" value="RNase_H"/>
    <property type="match status" value="1"/>
</dbReference>
<evidence type="ECO:0000259" key="8">
    <source>
        <dbReference type="PROSITE" id="PS50879"/>
    </source>
</evidence>
<dbReference type="Proteomes" id="UP000703269">
    <property type="component" value="Unassembled WGS sequence"/>
</dbReference>
<feature type="domain" description="RNase H type-1" evidence="8">
    <location>
        <begin position="59"/>
        <end position="201"/>
    </location>
</feature>
<organism evidence="9 10">
    <name type="scientific">Phanerochaete sordida</name>
    <dbReference type="NCBI Taxonomy" id="48140"/>
    <lineage>
        <taxon>Eukaryota</taxon>
        <taxon>Fungi</taxon>
        <taxon>Dikarya</taxon>
        <taxon>Basidiomycota</taxon>
        <taxon>Agaricomycotina</taxon>
        <taxon>Agaricomycetes</taxon>
        <taxon>Polyporales</taxon>
        <taxon>Phanerochaetaceae</taxon>
        <taxon>Phanerochaete</taxon>
    </lineage>
</organism>
<evidence type="ECO:0000256" key="3">
    <source>
        <dbReference type="ARBA" id="ARBA00012180"/>
    </source>
</evidence>
<evidence type="ECO:0000256" key="6">
    <source>
        <dbReference type="ARBA" id="ARBA00022759"/>
    </source>
</evidence>
<evidence type="ECO:0000256" key="5">
    <source>
        <dbReference type="ARBA" id="ARBA00022723"/>
    </source>
</evidence>
<dbReference type="InterPro" id="IPR036397">
    <property type="entry name" value="RNaseH_sf"/>
</dbReference>
<dbReference type="CDD" id="cd09280">
    <property type="entry name" value="RNase_HI_eukaryote_like"/>
    <property type="match status" value="1"/>
</dbReference>
<keyword evidence="6" id="KW-0255">Endonuclease</keyword>
<dbReference type="GO" id="GO:0046872">
    <property type="term" value="F:metal ion binding"/>
    <property type="evidence" value="ECO:0007669"/>
    <property type="project" value="UniProtKB-KW"/>
</dbReference>
<dbReference type="PANTHER" id="PTHR10642:SF26">
    <property type="entry name" value="RIBONUCLEASE H1"/>
    <property type="match status" value="1"/>
</dbReference>
<dbReference type="OrthoDB" id="2752996at2759"/>
<sequence>MTRHRKAANADARPRNDALLFDPSVTETEDVGHIIRVFANPGPDRDEPAYRGPARGKPVGNPIVVYTDGSCLENGDEDARAGLGVWFGVDHASNLSARVPGPVQSNQVGEVLAIEAAAKLVPPFTPLHIKSDSKYAVEGLTTHVRAWEDKGWLGVANADALRAAVAALRRRTAPTWLQWVKGHAGEEGNEGADRLAGEGAFLPPRALPPLDSTDLRFLPEGAKLAALTQALAYKGIRATRAAPPRTTSVANVALTRAAVYRVITPHMPTDKSIWKAVRKEQVRRNVSDFLWKLLHGSHKVGRYWAHIPDHEHRAECLVCPGRPVESMEHILLHCVAPERARVWALCEELWRKRWHAWPDMALGLIMGSTLAGFQADDGGRDAGASRLYGILVSESAHLIWCLRCTRRIEHEDLAPPLTDAYVTRRWLARINDRLQTDAALTHPKYGRKARPKPAVLATWSGTLLNEHLLPDDWTSNTQLLVGIRARE</sequence>
<keyword evidence="7" id="KW-0378">Hydrolase</keyword>
<dbReference type="SUPFAM" id="SSF53098">
    <property type="entry name" value="Ribonuclease H-like"/>
    <property type="match status" value="1"/>
</dbReference>
<evidence type="ECO:0000313" key="9">
    <source>
        <dbReference type="EMBL" id="GJE84812.1"/>
    </source>
</evidence>
<evidence type="ECO:0000256" key="7">
    <source>
        <dbReference type="ARBA" id="ARBA00022801"/>
    </source>
</evidence>